<dbReference type="Pfam" id="PF00535">
    <property type="entry name" value="Glycos_transf_2"/>
    <property type="match status" value="1"/>
</dbReference>
<keyword evidence="6" id="KW-1185">Reference proteome</keyword>
<dbReference type="Gene3D" id="3.90.550.10">
    <property type="entry name" value="Spore Coat Polysaccharide Biosynthesis Protein SpsA, Chain A"/>
    <property type="match status" value="1"/>
</dbReference>
<feature type="transmembrane region" description="Helical" evidence="3">
    <location>
        <begin position="332"/>
        <end position="355"/>
    </location>
</feature>
<evidence type="ECO:0000256" key="3">
    <source>
        <dbReference type="SAM" id="Phobius"/>
    </source>
</evidence>
<keyword evidence="1" id="KW-0328">Glycosyltransferase</keyword>
<dbReference type="Proteomes" id="UP000829685">
    <property type="component" value="Unassembled WGS sequence"/>
</dbReference>
<feature type="transmembrane region" description="Helical" evidence="3">
    <location>
        <begin position="361"/>
        <end position="382"/>
    </location>
</feature>
<name>A0A9P9WG28_9PEZI</name>
<evidence type="ECO:0000313" key="6">
    <source>
        <dbReference type="Proteomes" id="UP000829685"/>
    </source>
</evidence>
<keyword evidence="3" id="KW-0472">Membrane</keyword>
<dbReference type="PANTHER" id="PTHR43630">
    <property type="entry name" value="POLY-BETA-1,6-N-ACETYL-D-GLUCOSAMINE SYNTHASE"/>
    <property type="match status" value="1"/>
</dbReference>
<dbReference type="PANTHER" id="PTHR43630:SF1">
    <property type="entry name" value="POLY-BETA-1,6-N-ACETYL-D-GLUCOSAMINE SYNTHASE"/>
    <property type="match status" value="1"/>
</dbReference>
<reference evidence="5" key="1">
    <citation type="submission" date="2021-03" db="EMBL/GenBank/DDBJ databases">
        <title>Revisited historic fungal species revealed as producer of novel bioactive compounds through whole genome sequencing and comparative genomics.</title>
        <authorList>
            <person name="Vignolle G.A."/>
            <person name="Hochenegger N."/>
            <person name="Mach R.L."/>
            <person name="Mach-Aigner A.R."/>
            <person name="Javad Rahimi M."/>
            <person name="Salim K.A."/>
            <person name="Chan C.M."/>
            <person name="Lim L.B.L."/>
            <person name="Cai F."/>
            <person name="Druzhinina I.S."/>
            <person name="U'Ren J.M."/>
            <person name="Derntl C."/>
        </authorList>
    </citation>
    <scope>NUCLEOTIDE SEQUENCE</scope>
    <source>
        <strain evidence="5">TUCIM 5799</strain>
    </source>
</reference>
<protein>
    <recommendedName>
        <fullName evidence="4">Glycosyltransferase 2-like domain-containing protein</fullName>
    </recommendedName>
</protein>
<dbReference type="EMBL" id="JAFIMR010000029">
    <property type="protein sequence ID" value="KAI1861497.1"/>
    <property type="molecule type" value="Genomic_DNA"/>
</dbReference>
<keyword evidence="3" id="KW-0812">Transmembrane</keyword>
<evidence type="ECO:0000259" key="4">
    <source>
        <dbReference type="Pfam" id="PF00535"/>
    </source>
</evidence>
<dbReference type="GO" id="GO:0016757">
    <property type="term" value="F:glycosyltransferase activity"/>
    <property type="evidence" value="ECO:0007669"/>
    <property type="project" value="UniProtKB-KW"/>
</dbReference>
<gene>
    <name evidence="5" type="ORF">JX265_009464</name>
</gene>
<dbReference type="SUPFAM" id="SSF53448">
    <property type="entry name" value="Nucleotide-diphospho-sugar transferases"/>
    <property type="match status" value="1"/>
</dbReference>
<proteinExistence type="predicted"/>
<organism evidence="5 6">
    <name type="scientific">Neoarthrinium moseri</name>
    <dbReference type="NCBI Taxonomy" id="1658444"/>
    <lineage>
        <taxon>Eukaryota</taxon>
        <taxon>Fungi</taxon>
        <taxon>Dikarya</taxon>
        <taxon>Ascomycota</taxon>
        <taxon>Pezizomycotina</taxon>
        <taxon>Sordariomycetes</taxon>
        <taxon>Xylariomycetidae</taxon>
        <taxon>Amphisphaeriales</taxon>
        <taxon>Apiosporaceae</taxon>
        <taxon>Neoarthrinium</taxon>
    </lineage>
</organism>
<feature type="domain" description="Glycosyltransferase 2-like" evidence="4">
    <location>
        <begin position="30"/>
        <end position="208"/>
    </location>
</feature>
<sequence length="449" mass="50108">MLNYTWTVFRWATYAPLLGIKDRELLPHISVLIPVYNESHFIRKSIESVIGSDYSKEKIQLVVVDDGSTDDSYLHITESSAAAIGSSIDCTVVRHKHNSGKREALITAFRHSKHEIVVTLDSDSILRPGTLRNLVTPLILSSTVGGVAGHISVLNVASDGTHILKTLVPRLLDILFEYGGNIPRSAQTKHGFVTILPGAISAYRRSAIAPHIEDMATRTFLGHPLRHGEDIELTMNVLRDGWQTIYQRNAVVHTTMPSSIRGAILTYIRWERSSYTYLLLGYLQLAITEACKSALGAFPGRFQEKTLESGDKEMGNTHQIERSARVGDMYPVLSLTCTALSSIFGIGTIIFRLVALSTDPWIVVTDFFCLIIFSVWGSLLFVPDAMQEELDSAEADLYRMSNHDDPGCCDGLSRLFWKLLYAPLACIFQTCFIVKRPNVRWTQNMQRSG</sequence>
<dbReference type="AlphaFoldDB" id="A0A9P9WG28"/>
<evidence type="ECO:0000256" key="1">
    <source>
        <dbReference type="ARBA" id="ARBA00022676"/>
    </source>
</evidence>
<keyword evidence="3" id="KW-1133">Transmembrane helix</keyword>
<evidence type="ECO:0000313" key="5">
    <source>
        <dbReference type="EMBL" id="KAI1861497.1"/>
    </source>
</evidence>
<dbReference type="InterPro" id="IPR029044">
    <property type="entry name" value="Nucleotide-diphossugar_trans"/>
</dbReference>
<dbReference type="OrthoDB" id="9876900at2759"/>
<keyword evidence="2" id="KW-0808">Transferase</keyword>
<dbReference type="CDD" id="cd06423">
    <property type="entry name" value="CESA_like"/>
    <property type="match status" value="1"/>
</dbReference>
<dbReference type="InterPro" id="IPR001173">
    <property type="entry name" value="Glyco_trans_2-like"/>
</dbReference>
<evidence type="ECO:0000256" key="2">
    <source>
        <dbReference type="ARBA" id="ARBA00022679"/>
    </source>
</evidence>
<comment type="caution">
    <text evidence="5">The sequence shown here is derived from an EMBL/GenBank/DDBJ whole genome shotgun (WGS) entry which is preliminary data.</text>
</comment>
<accession>A0A9P9WG28</accession>